<dbReference type="SUPFAM" id="SSF54534">
    <property type="entry name" value="FKBP-like"/>
    <property type="match status" value="1"/>
</dbReference>
<dbReference type="PROSITE" id="PS00830">
    <property type="entry name" value="GREAB_2"/>
    <property type="match status" value="1"/>
</dbReference>
<dbReference type="InterPro" id="IPR023459">
    <property type="entry name" value="Tscrpt_elong_fac_GreA/B_fam"/>
</dbReference>
<evidence type="ECO:0000256" key="4">
    <source>
        <dbReference type="HAMAP-Rule" id="MF_00930"/>
    </source>
</evidence>
<dbReference type="InterPro" id="IPR006358">
    <property type="entry name" value="Tscrpt_elong_fac_GreB"/>
</dbReference>
<dbReference type="HAMAP" id="MF_00105">
    <property type="entry name" value="GreA_GreB"/>
    <property type="match status" value="1"/>
</dbReference>
<name>A0ABM9AHC5_9GAMM</name>
<dbReference type="PANTHER" id="PTHR30437">
    <property type="entry name" value="TRANSCRIPTION ELONGATION FACTOR GREA"/>
    <property type="match status" value="1"/>
</dbReference>
<dbReference type="RefSeq" id="WP_237445129.1">
    <property type="nucleotide sequence ID" value="NZ_CAKLPX010000003.1"/>
</dbReference>
<organism evidence="7 8">
    <name type="scientific">Sinobacterium norvegicum</name>
    <dbReference type="NCBI Taxonomy" id="1641715"/>
    <lineage>
        <taxon>Bacteria</taxon>
        <taxon>Pseudomonadati</taxon>
        <taxon>Pseudomonadota</taxon>
        <taxon>Gammaproteobacteria</taxon>
        <taxon>Cellvibrionales</taxon>
        <taxon>Spongiibacteraceae</taxon>
        <taxon>Sinobacterium</taxon>
    </lineage>
</organism>
<evidence type="ECO:0000256" key="2">
    <source>
        <dbReference type="ARBA" id="ARBA00023125"/>
    </source>
</evidence>
<dbReference type="Proteomes" id="UP000838100">
    <property type="component" value="Unassembled WGS sequence"/>
</dbReference>
<keyword evidence="3 4" id="KW-0804">Transcription</keyword>
<protein>
    <recommendedName>
        <fullName evidence="4">Transcription elongation factor GreB</fullName>
    </recommendedName>
    <alternativeName>
        <fullName evidence="4">Transcript cleavage factor GreB</fullName>
    </alternativeName>
</protein>
<feature type="domain" description="Transcription elongation factor GreA/GreB C-terminal" evidence="5">
    <location>
        <begin position="92"/>
        <end position="164"/>
    </location>
</feature>
<evidence type="ECO:0000256" key="1">
    <source>
        <dbReference type="ARBA" id="ARBA00023015"/>
    </source>
</evidence>
<dbReference type="InterPro" id="IPR036953">
    <property type="entry name" value="GreA/GreB_C_sf"/>
</dbReference>
<dbReference type="GO" id="GO:0003746">
    <property type="term" value="F:translation elongation factor activity"/>
    <property type="evidence" value="ECO:0007669"/>
    <property type="project" value="UniProtKB-KW"/>
</dbReference>
<sequence>MGRYRPPRRWGSNYISTHGEKVLKDELFQLWKVERPTVVQTVHEAALNGDRSENGDYIYGKKRLREIDGRVRYLTKRLEAVTVVRQPPSNQHKVYFGATVTIENIEGDELVFTIVGPDEFDLKQHRLSMDSPMAKAMLGKQIDDEFTVATPTGEQVFDIVAIDYEFLSH</sequence>
<dbReference type="Gene3D" id="3.10.50.30">
    <property type="entry name" value="Transcription elongation factor, GreA/GreB, C-terminal domain"/>
    <property type="match status" value="1"/>
</dbReference>
<proteinExistence type="inferred from homology"/>
<dbReference type="InterPro" id="IPR028624">
    <property type="entry name" value="Tscrpt_elong_fac_GreA/B"/>
</dbReference>
<dbReference type="Gene3D" id="1.10.287.180">
    <property type="entry name" value="Transcription elongation factor, GreA/GreB, N-terminal domain"/>
    <property type="match status" value="1"/>
</dbReference>
<comment type="similarity">
    <text evidence="4">Belongs to the GreA/GreB family. GreB subfamily.</text>
</comment>
<dbReference type="Pfam" id="PF03449">
    <property type="entry name" value="GreA_GreB_N"/>
    <property type="match status" value="1"/>
</dbReference>
<dbReference type="InterPro" id="IPR022691">
    <property type="entry name" value="Tscrpt_elong_fac_GreA/B_N"/>
</dbReference>
<dbReference type="SUPFAM" id="SSF46557">
    <property type="entry name" value="GreA transcript cleavage protein, N-terminal domain"/>
    <property type="match status" value="1"/>
</dbReference>
<dbReference type="NCBIfam" id="NF002506">
    <property type="entry name" value="PRK01885.1"/>
    <property type="match status" value="1"/>
</dbReference>
<evidence type="ECO:0000313" key="7">
    <source>
        <dbReference type="EMBL" id="CAH0992444.1"/>
    </source>
</evidence>
<keyword evidence="8" id="KW-1185">Reference proteome</keyword>
<accession>A0ABM9AHC5</accession>
<keyword evidence="2 4" id="KW-0238">DNA-binding</keyword>
<feature type="domain" description="Transcription elongation factor GreA/GreB N-terminal" evidence="6">
    <location>
        <begin position="13"/>
        <end position="83"/>
    </location>
</feature>
<dbReference type="InterPro" id="IPR018151">
    <property type="entry name" value="TF_GreA/GreB_CS"/>
</dbReference>
<keyword evidence="7" id="KW-0648">Protein biosynthesis</keyword>
<dbReference type="HAMAP" id="MF_00930">
    <property type="entry name" value="GreB"/>
    <property type="match status" value="1"/>
</dbReference>
<dbReference type="InterPro" id="IPR001437">
    <property type="entry name" value="Tscrpt_elong_fac_GreA/B_C"/>
</dbReference>
<evidence type="ECO:0000313" key="8">
    <source>
        <dbReference type="Proteomes" id="UP000838100"/>
    </source>
</evidence>
<comment type="caution">
    <text evidence="7">The sequence shown here is derived from an EMBL/GenBank/DDBJ whole genome shotgun (WGS) entry which is preliminary data.</text>
</comment>
<dbReference type="NCBIfam" id="TIGR01461">
    <property type="entry name" value="greB"/>
    <property type="match status" value="1"/>
</dbReference>
<keyword evidence="7" id="KW-0251">Elongation factor</keyword>
<gene>
    <name evidence="4 7" type="primary">greB</name>
    <name evidence="7" type="ORF">SIN8267_02564</name>
</gene>
<dbReference type="InterPro" id="IPR036805">
    <property type="entry name" value="Tscrpt_elong_fac_GreA/B_N_sf"/>
</dbReference>
<dbReference type="PROSITE" id="PS00829">
    <property type="entry name" value="GREAB_1"/>
    <property type="match status" value="1"/>
</dbReference>
<reference evidence="7" key="1">
    <citation type="submission" date="2021-12" db="EMBL/GenBank/DDBJ databases">
        <authorList>
            <person name="Rodrigo-Torres L."/>
            <person name="Arahal R. D."/>
            <person name="Lucena T."/>
        </authorList>
    </citation>
    <scope>NUCLEOTIDE SEQUENCE</scope>
    <source>
        <strain evidence="7">CECT 8267</strain>
    </source>
</reference>
<evidence type="ECO:0000259" key="6">
    <source>
        <dbReference type="Pfam" id="PF03449"/>
    </source>
</evidence>
<keyword evidence="1 4" id="KW-0805">Transcription regulation</keyword>
<comment type="function">
    <text evidence="4">Necessary for efficient RNA polymerase transcription elongation past template-encoded arresting sites. The arresting sites in DNA have the property of trapping a certain fraction of elongating RNA polymerases that pass through, resulting in locked ternary complexes. Cleavage of the nascent transcript by cleavage factors such as GreA or GreB allows the resumption of elongation from the new 3'terminus. GreB releases sequences of up to 9 nucleotides in length.</text>
</comment>
<evidence type="ECO:0000256" key="3">
    <source>
        <dbReference type="ARBA" id="ARBA00023163"/>
    </source>
</evidence>
<dbReference type="EMBL" id="CAKLPX010000003">
    <property type="protein sequence ID" value="CAH0992444.1"/>
    <property type="molecule type" value="Genomic_DNA"/>
</dbReference>
<evidence type="ECO:0000259" key="5">
    <source>
        <dbReference type="Pfam" id="PF01272"/>
    </source>
</evidence>
<dbReference type="PIRSF" id="PIRSF006092">
    <property type="entry name" value="GreA_GreB"/>
    <property type="match status" value="1"/>
</dbReference>
<dbReference type="PANTHER" id="PTHR30437:SF6">
    <property type="entry name" value="TRANSCRIPTION ELONGATION FACTOR GREB"/>
    <property type="match status" value="1"/>
</dbReference>
<dbReference type="Pfam" id="PF01272">
    <property type="entry name" value="GreA_GreB"/>
    <property type="match status" value="1"/>
</dbReference>